<dbReference type="InterPro" id="IPR039538">
    <property type="entry name" value="BetI_C"/>
</dbReference>
<comment type="pathway">
    <text evidence="1 7">Amine and polyamine biosynthesis; betaine biosynthesis via choline pathway [regulation].</text>
</comment>
<dbReference type="SUPFAM" id="SSF46689">
    <property type="entry name" value="Homeodomain-like"/>
    <property type="match status" value="1"/>
</dbReference>
<dbReference type="RefSeq" id="WP_386801818.1">
    <property type="nucleotide sequence ID" value="NZ_JBHTMU010000006.1"/>
</dbReference>
<dbReference type="Pfam" id="PF00440">
    <property type="entry name" value="TetR_N"/>
    <property type="match status" value="1"/>
</dbReference>
<dbReference type="InterPro" id="IPR050109">
    <property type="entry name" value="HTH-type_TetR-like_transc_reg"/>
</dbReference>
<feature type="DNA-binding region" description="H-T-H motif" evidence="7 8">
    <location>
        <begin position="31"/>
        <end position="50"/>
    </location>
</feature>
<evidence type="ECO:0000256" key="7">
    <source>
        <dbReference type="HAMAP-Rule" id="MF_00768"/>
    </source>
</evidence>
<keyword evidence="4 7" id="KW-0238">DNA-binding</keyword>
<protein>
    <recommendedName>
        <fullName evidence="7">HTH-type transcriptional regulator BetI</fullName>
    </recommendedName>
</protein>
<evidence type="ECO:0000313" key="11">
    <source>
        <dbReference type="Proteomes" id="UP001597135"/>
    </source>
</evidence>
<keyword evidence="2 7" id="KW-0678">Repressor</keyword>
<dbReference type="Proteomes" id="UP001597135">
    <property type="component" value="Unassembled WGS sequence"/>
</dbReference>
<keyword evidence="5 7" id="KW-0804">Transcription</keyword>
<keyword evidence="3 7" id="KW-0805">Transcription regulation</keyword>
<comment type="function">
    <text evidence="6">Repressor involved in the biosynthesis of the osmoprotectant glycine betaine. It represses transcription of the choline transporter BetT and the genes of BetAB involved in the synthesis of glycine betaine.</text>
</comment>
<evidence type="ECO:0000256" key="5">
    <source>
        <dbReference type="ARBA" id="ARBA00023163"/>
    </source>
</evidence>
<gene>
    <name evidence="7 10" type="primary">betI</name>
    <name evidence="10" type="ORF">ACFQ4E_04890</name>
</gene>
<evidence type="ECO:0000256" key="6">
    <source>
        <dbReference type="ARBA" id="ARBA00024936"/>
    </source>
</evidence>
<dbReference type="Gene3D" id="1.10.357.10">
    <property type="entry name" value="Tetracycline Repressor, domain 2"/>
    <property type="match status" value="1"/>
</dbReference>
<sequence>MSASQKETQRRRDLIAATLQEIGAHGTLSVTVGQIAKRAGVSPGLAFHYFGDKEALFLAAMRAVLRRYRRAVVAALREAETPEARIEAVISASFDATNFQDGAVAAWLNFYVLAQTAPEARRLLEAYHARLDSTLRHALRPLLGQAAPVVAGRLAALIDGLYLRQALTSGSPREAEAQIRAALADALAGQAPGR</sequence>
<comment type="caution">
    <text evidence="10">The sequence shown here is derived from an EMBL/GenBank/DDBJ whole genome shotgun (WGS) entry which is preliminary data.</text>
</comment>
<dbReference type="Pfam" id="PF13977">
    <property type="entry name" value="TetR_C_6"/>
    <property type="match status" value="1"/>
</dbReference>
<dbReference type="InterPro" id="IPR017757">
    <property type="entry name" value="Tscrpt_rep_BetI"/>
</dbReference>
<organism evidence="10 11">
    <name type="scientific">Litorisediminicola beolgyonensis</name>
    <dbReference type="NCBI Taxonomy" id="1173614"/>
    <lineage>
        <taxon>Bacteria</taxon>
        <taxon>Pseudomonadati</taxon>
        <taxon>Pseudomonadota</taxon>
        <taxon>Alphaproteobacteria</taxon>
        <taxon>Rhodobacterales</taxon>
        <taxon>Paracoccaceae</taxon>
        <taxon>Litorisediminicola</taxon>
    </lineage>
</organism>
<name>A0ABW3ZEW8_9RHOB</name>
<accession>A0ABW3ZEW8</accession>
<dbReference type="InterPro" id="IPR009057">
    <property type="entry name" value="Homeodomain-like_sf"/>
</dbReference>
<keyword evidence="11" id="KW-1185">Reference proteome</keyword>
<evidence type="ECO:0000256" key="4">
    <source>
        <dbReference type="ARBA" id="ARBA00023125"/>
    </source>
</evidence>
<dbReference type="PRINTS" id="PR00455">
    <property type="entry name" value="HTHTETR"/>
</dbReference>
<proteinExistence type="inferred from homology"/>
<evidence type="ECO:0000313" key="10">
    <source>
        <dbReference type="EMBL" id="MFD1341750.1"/>
    </source>
</evidence>
<evidence type="ECO:0000256" key="3">
    <source>
        <dbReference type="ARBA" id="ARBA00023015"/>
    </source>
</evidence>
<dbReference type="HAMAP" id="MF_00768">
    <property type="entry name" value="HTH_type_BetI"/>
    <property type="match status" value="1"/>
</dbReference>
<evidence type="ECO:0000259" key="9">
    <source>
        <dbReference type="PROSITE" id="PS50977"/>
    </source>
</evidence>
<dbReference type="NCBIfam" id="NF001978">
    <property type="entry name" value="PRK00767.1"/>
    <property type="match status" value="1"/>
</dbReference>
<dbReference type="PANTHER" id="PTHR30055:SF234">
    <property type="entry name" value="HTH-TYPE TRANSCRIPTIONAL REGULATOR BETI"/>
    <property type="match status" value="1"/>
</dbReference>
<reference evidence="11" key="1">
    <citation type="journal article" date="2019" name="Int. J. Syst. Evol. Microbiol.">
        <title>The Global Catalogue of Microorganisms (GCM) 10K type strain sequencing project: providing services to taxonomists for standard genome sequencing and annotation.</title>
        <authorList>
            <consortium name="The Broad Institute Genomics Platform"/>
            <consortium name="The Broad Institute Genome Sequencing Center for Infectious Disease"/>
            <person name="Wu L."/>
            <person name="Ma J."/>
        </authorList>
    </citation>
    <scope>NUCLEOTIDE SEQUENCE [LARGE SCALE GENOMIC DNA]</scope>
    <source>
        <strain evidence="11">CCUG 62953</strain>
    </source>
</reference>
<evidence type="ECO:0000256" key="2">
    <source>
        <dbReference type="ARBA" id="ARBA00022491"/>
    </source>
</evidence>
<dbReference type="InterPro" id="IPR001647">
    <property type="entry name" value="HTH_TetR"/>
</dbReference>
<dbReference type="PROSITE" id="PS50977">
    <property type="entry name" value="HTH_TETR_2"/>
    <property type="match status" value="1"/>
</dbReference>
<feature type="domain" description="HTH tetR-type" evidence="9">
    <location>
        <begin position="8"/>
        <end position="68"/>
    </location>
</feature>
<evidence type="ECO:0000256" key="8">
    <source>
        <dbReference type="PROSITE-ProRule" id="PRU00335"/>
    </source>
</evidence>
<dbReference type="PANTHER" id="PTHR30055">
    <property type="entry name" value="HTH-TYPE TRANSCRIPTIONAL REGULATOR RUTR"/>
    <property type="match status" value="1"/>
</dbReference>
<dbReference type="InterPro" id="IPR036271">
    <property type="entry name" value="Tet_transcr_reg_TetR-rel_C_sf"/>
</dbReference>
<dbReference type="SUPFAM" id="SSF48498">
    <property type="entry name" value="Tetracyclin repressor-like, C-terminal domain"/>
    <property type="match status" value="1"/>
</dbReference>
<comment type="function">
    <text evidence="7">Repressor involved in choline regulation of the bet genes.</text>
</comment>
<dbReference type="EMBL" id="JBHTMU010000006">
    <property type="protein sequence ID" value="MFD1341750.1"/>
    <property type="molecule type" value="Genomic_DNA"/>
</dbReference>
<evidence type="ECO:0000256" key="1">
    <source>
        <dbReference type="ARBA" id="ARBA00004719"/>
    </source>
</evidence>